<keyword evidence="5" id="KW-1185">Reference proteome</keyword>
<keyword evidence="2" id="KW-0812">Transmembrane</keyword>
<keyword evidence="4" id="KW-0808">Transferase</keyword>
<evidence type="ECO:0000259" key="3">
    <source>
        <dbReference type="Pfam" id="PF02517"/>
    </source>
</evidence>
<dbReference type="eggNOG" id="arCOG02768">
    <property type="taxonomic scope" value="Archaea"/>
</dbReference>
<reference evidence="4 5" key="1">
    <citation type="journal article" date="2014" name="PLoS Genet.">
        <title>Phylogenetically driven sequencing of extremely halophilic archaea reveals strategies for static and dynamic osmo-response.</title>
        <authorList>
            <person name="Becker E.A."/>
            <person name="Seitzer P.M."/>
            <person name="Tritt A."/>
            <person name="Larsen D."/>
            <person name="Krusor M."/>
            <person name="Yao A.I."/>
            <person name="Wu D."/>
            <person name="Madern D."/>
            <person name="Eisen J.A."/>
            <person name="Darling A.E."/>
            <person name="Facciotti M.T."/>
        </authorList>
    </citation>
    <scope>NUCLEOTIDE SEQUENCE [LARGE SCALE GENOMIC DNA]</scope>
    <source>
        <strain evidence="4 5">JCM 10879</strain>
    </source>
</reference>
<accession>M0M9C7</accession>
<feature type="transmembrane region" description="Helical" evidence="2">
    <location>
        <begin position="183"/>
        <end position="201"/>
    </location>
</feature>
<name>M0M9C7_9EURY</name>
<keyword evidence="2" id="KW-1133">Transmembrane helix</keyword>
<dbReference type="PANTHER" id="PTHR35797">
    <property type="entry name" value="PROTEASE-RELATED"/>
    <property type="match status" value="1"/>
</dbReference>
<feature type="domain" description="CAAX prenyl protease 2/Lysostaphin resistance protein A-like" evidence="3">
    <location>
        <begin position="151"/>
        <end position="258"/>
    </location>
</feature>
<dbReference type="PATRIC" id="fig|1227454.3.peg.829"/>
<feature type="transmembrane region" description="Helical" evidence="2">
    <location>
        <begin position="152"/>
        <end position="171"/>
    </location>
</feature>
<dbReference type="GO" id="GO:0008168">
    <property type="term" value="F:methyltransferase activity"/>
    <property type="evidence" value="ECO:0007669"/>
    <property type="project" value="UniProtKB-KW"/>
</dbReference>
<keyword evidence="2" id="KW-0472">Membrane</keyword>
<feature type="transmembrane region" description="Helical" evidence="2">
    <location>
        <begin position="270"/>
        <end position="289"/>
    </location>
</feature>
<dbReference type="GO" id="GO:0004175">
    <property type="term" value="F:endopeptidase activity"/>
    <property type="evidence" value="ECO:0007669"/>
    <property type="project" value="UniProtKB-ARBA"/>
</dbReference>
<feature type="transmembrane region" description="Helical" evidence="2">
    <location>
        <begin position="61"/>
        <end position="85"/>
    </location>
</feature>
<evidence type="ECO:0000313" key="4">
    <source>
        <dbReference type="EMBL" id="EMA42397.1"/>
    </source>
</evidence>
<dbReference type="Proteomes" id="UP000011607">
    <property type="component" value="Unassembled WGS sequence"/>
</dbReference>
<proteinExistence type="predicted"/>
<feature type="region of interest" description="Disordered" evidence="1">
    <location>
        <begin position="1"/>
        <end position="22"/>
    </location>
</feature>
<comment type="caution">
    <text evidence="4">The sequence shown here is derived from an EMBL/GenBank/DDBJ whole genome shotgun (WGS) entry which is preliminary data.</text>
</comment>
<dbReference type="GO" id="GO:0080120">
    <property type="term" value="P:CAAX-box protein maturation"/>
    <property type="evidence" value="ECO:0007669"/>
    <property type="project" value="UniProtKB-ARBA"/>
</dbReference>
<keyword evidence="4" id="KW-0489">Methyltransferase</keyword>
<dbReference type="EMBL" id="AOMA01000054">
    <property type="protein sequence ID" value="EMA42397.1"/>
    <property type="molecule type" value="Genomic_DNA"/>
</dbReference>
<feature type="transmembrane region" description="Helical" evidence="2">
    <location>
        <begin position="106"/>
        <end position="132"/>
    </location>
</feature>
<feature type="transmembrane region" description="Helical" evidence="2">
    <location>
        <begin position="36"/>
        <end position="55"/>
    </location>
</feature>
<organism evidence="4 5">
    <name type="scientific">Halobiforma nitratireducens JCM 10879</name>
    <dbReference type="NCBI Taxonomy" id="1227454"/>
    <lineage>
        <taxon>Archaea</taxon>
        <taxon>Methanobacteriati</taxon>
        <taxon>Methanobacteriota</taxon>
        <taxon>Stenosarchaea group</taxon>
        <taxon>Halobacteria</taxon>
        <taxon>Halobacteriales</taxon>
        <taxon>Natrialbaceae</taxon>
        <taxon>Halobiforma</taxon>
    </lineage>
</organism>
<dbReference type="STRING" id="1227454.C446_04245"/>
<dbReference type="PANTHER" id="PTHR35797:SF1">
    <property type="entry name" value="PROTEASE"/>
    <property type="match status" value="1"/>
</dbReference>
<evidence type="ECO:0000256" key="2">
    <source>
        <dbReference type="SAM" id="Phobius"/>
    </source>
</evidence>
<feature type="compositionally biased region" description="Polar residues" evidence="1">
    <location>
        <begin position="12"/>
        <end position="22"/>
    </location>
</feature>
<dbReference type="InterPro" id="IPR042150">
    <property type="entry name" value="MmRce1-like"/>
</dbReference>
<dbReference type="GO" id="GO:0032259">
    <property type="term" value="P:methylation"/>
    <property type="evidence" value="ECO:0007669"/>
    <property type="project" value="UniProtKB-KW"/>
</dbReference>
<dbReference type="InterPro" id="IPR003675">
    <property type="entry name" value="Rce1/LyrA-like_dom"/>
</dbReference>
<feature type="transmembrane region" description="Helical" evidence="2">
    <location>
        <begin position="246"/>
        <end position="264"/>
    </location>
</feature>
<gene>
    <name evidence="4" type="ORF">C446_04245</name>
</gene>
<dbReference type="OrthoDB" id="28575at2157"/>
<dbReference type="Pfam" id="PF02517">
    <property type="entry name" value="Rce1-like"/>
    <property type="match status" value="1"/>
</dbReference>
<evidence type="ECO:0000256" key="1">
    <source>
        <dbReference type="SAM" id="MobiDB-lite"/>
    </source>
</evidence>
<evidence type="ECO:0000313" key="5">
    <source>
        <dbReference type="Proteomes" id="UP000011607"/>
    </source>
</evidence>
<protein>
    <submittedName>
        <fullName evidence="4">Type 11 methyltransferase</fullName>
    </submittedName>
</protein>
<dbReference type="AlphaFoldDB" id="M0M9C7"/>
<feature type="transmembrane region" description="Helical" evidence="2">
    <location>
        <begin position="221"/>
        <end position="239"/>
    </location>
</feature>
<dbReference type="RefSeq" id="WP_006671808.1">
    <property type="nucleotide sequence ID" value="NZ_AOMA01000054.1"/>
</dbReference>
<sequence length="308" mass="33859">MTEGDAGDETASVDSNISQVASPDTDPEFFEYSNPWQFFAIAFGVSYLFWIPLIVLEYDPFALPGVLLFAAGGLGVPGAAIFLLFRTAEAKHRRDYWQRVVDVRRIGLRWYVVILLLFPALNGLALLLGTLAGDSVPAFERAAEFAADPVSLLPYAVFMVIFGPLPEELGWRGYALDGLQARWNAFGASLILGVVWAAWHVPLFFMMGTYQAELGVLTLPFWEFMFGATITSVLYTWIYNHTGRSILGAVLFHFSGNFSGELVPHGPIGSHVPTVLTLLVVVVVVYVYGPKTLTRRSPPQSSALLNSC</sequence>